<proteinExistence type="predicted"/>
<dbReference type="Gene3D" id="4.10.1000.10">
    <property type="entry name" value="Zinc finger, CCCH-type"/>
    <property type="match status" value="2"/>
</dbReference>
<dbReference type="Proteomes" id="UP000244005">
    <property type="component" value="Unassembled WGS sequence"/>
</dbReference>
<sequence>MNHVSKSNSPSMQTCVDSSLNSYLAVEVSNVAGEELKEFVGDIESVGKGKQEGLLLQPEFLSQVPQDNACEHVLFEEEKHARKLQVEELYFDNTRDDLRQRWQVLSQNQDLLWHKKRVFQLFGRVMMLLEEKLSCAKEVEKLSKTLSEEKCLDQSSLTSETAAFRHDSSPSLRALNFDIMHKRRSPSPTHGFSQEIRKGTFNLQLSDSSPGYISLTTSTSSGSPFLQSDRGGVARGPAFNSVGEPYFPCEWGMPSKQISSKVATMSLPLSVQESRIKDPPYPIFFEREASHSFRKFTSSEGSQVPFDEFKGSSNSSSTQHSSPDYGFPIRPPSFYSEDYENIKLRRASRKTISQQGQFKTELCKNWEERGGCPYTANCRFAHGIEELRPVVRHPLYRTQICRMLVEGRDCIYGHRCHFRHF</sequence>
<evidence type="ECO:0000259" key="7">
    <source>
        <dbReference type="PROSITE" id="PS50103"/>
    </source>
</evidence>
<evidence type="ECO:0000313" key="8">
    <source>
        <dbReference type="EMBL" id="PTQ35558.1"/>
    </source>
</evidence>
<dbReference type="PROSITE" id="PS50103">
    <property type="entry name" value="ZF_C3H1"/>
    <property type="match status" value="2"/>
</dbReference>
<keyword evidence="1 5" id="KW-0479">Metal-binding</keyword>
<feature type="zinc finger region" description="C3H1-type" evidence="5">
    <location>
        <begin position="395"/>
        <end position="421"/>
    </location>
</feature>
<protein>
    <recommendedName>
        <fullName evidence="7">C3H1-type domain-containing protein</fullName>
    </recommendedName>
</protein>
<feature type="compositionally biased region" description="Low complexity" evidence="6">
    <location>
        <begin position="312"/>
        <end position="322"/>
    </location>
</feature>
<evidence type="ECO:0000256" key="2">
    <source>
        <dbReference type="ARBA" id="ARBA00022737"/>
    </source>
</evidence>
<evidence type="ECO:0000313" key="9">
    <source>
        <dbReference type="Proteomes" id="UP000244005"/>
    </source>
</evidence>
<keyword evidence="2" id="KW-0677">Repeat</keyword>
<feature type="domain" description="C3H1-type" evidence="7">
    <location>
        <begin position="357"/>
        <end position="385"/>
    </location>
</feature>
<keyword evidence="9" id="KW-1185">Reference proteome</keyword>
<gene>
    <name evidence="8" type="ORF">MARPO_0070s0028</name>
</gene>
<dbReference type="InterPro" id="IPR045877">
    <property type="entry name" value="ZFP36-like"/>
</dbReference>
<keyword evidence="4 5" id="KW-0862">Zinc</keyword>
<dbReference type="FunFam" id="4.10.1000.10:FF:000001">
    <property type="entry name" value="zinc finger CCCH domain-containing protein 15-like"/>
    <property type="match status" value="1"/>
</dbReference>
<evidence type="ECO:0000256" key="1">
    <source>
        <dbReference type="ARBA" id="ARBA00022723"/>
    </source>
</evidence>
<accession>A0A2R6WNX7</accession>
<feature type="zinc finger region" description="C3H1-type" evidence="5">
    <location>
        <begin position="357"/>
        <end position="385"/>
    </location>
</feature>
<dbReference type="PANTHER" id="PTHR12547">
    <property type="entry name" value="CCCH ZINC FINGER/TIS11-RELATED"/>
    <property type="match status" value="1"/>
</dbReference>
<feature type="region of interest" description="Disordered" evidence="6">
    <location>
        <begin position="304"/>
        <end position="325"/>
    </location>
</feature>
<dbReference type="SMR" id="A0A2R6WNX7"/>
<evidence type="ECO:0000256" key="6">
    <source>
        <dbReference type="SAM" id="MobiDB-lite"/>
    </source>
</evidence>
<keyword evidence="3 5" id="KW-0863">Zinc-finger</keyword>
<dbReference type="OrthoDB" id="410307at2759"/>
<name>A0A2R6WNX7_MARPO</name>
<dbReference type="GO" id="GO:0008270">
    <property type="term" value="F:zinc ion binding"/>
    <property type="evidence" value="ECO:0007669"/>
    <property type="project" value="UniProtKB-KW"/>
</dbReference>
<dbReference type="SUPFAM" id="SSF90229">
    <property type="entry name" value="CCCH zinc finger"/>
    <property type="match status" value="2"/>
</dbReference>
<dbReference type="EMBL" id="KZ772742">
    <property type="protein sequence ID" value="PTQ35558.1"/>
    <property type="molecule type" value="Genomic_DNA"/>
</dbReference>
<dbReference type="GO" id="GO:0003729">
    <property type="term" value="F:mRNA binding"/>
    <property type="evidence" value="ECO:0007669"/>
    <property type="project" value="InterPro"/>
</dbReference>
<dbReference type="AlphaFoldDB" id="A0A2R6WNX7"/>
<evidence type="ECO:0000256" key="3">
    <source>
        <dbReference type="ARBA" id="ARBA00022771"/>
    </source>
</evidence>
<dbReference type="InterPro" id="IPR036855">
    <property type="entry name" value="Znf_CCCH_sf"/>
</dbReference>
<evidence type="ECO:0000256" key="4">
    <source>
        <dbReference type="ARBA" id="ARBA00022833"/>
    </source>
</evidence>
<organism evidence="8 9">
    <name type="scientific">Marchantia polymorpha</name>
    <name type="common">Common liverwort</name>
    <name type="synonym">Marchantia aquatica</name>
    <dbReference type="NCBI Taxonomy" id="3197"/>
    <lineage>
        <taxon>Eukaryota</taxon>
        <taxon>Viridiplantae</taxon>
        <taxon>Streptophyta</taxon>
        <taxon>Embryophyta</taxon>
        <taxon>Marchantiophyta</taxon>
        <taxon>Marchantiopsida</taxon>
        <taxon>Marchantiidae</taxon>
        <taxon>Marchantiales</taxon>
        <taxon>Marchantiaceae</taxon>
        <taxon>Marchantia</taxon>
    </lineage>
</organism>
<reference evidence="9" key="1">
    <citation type="journal article" date="2017" name="Cell">
        <title>Insights into land plant evolution garnered from the Marchantia polymorpha genome.</title>
        <authorList>
            <person name="Bowman J.L."/>
            <person name="Kohchi T."/>
            <person name="Yamato K.T."/>
            <person name="Jenkins J."/>
            <person name="Shu S."/>
            <person name="Ishizaki K."/>
            <person name="Yamaoka S."/>
            <person name="Nishihama R."/>
            <person name="Nakamura Y."/>
            <person name="Berger F."/>
            <person name="Adam C."/>
            <person name="Aki S.S."/>
            <person name="Althoff F."/>
            <person name="Araki T."/>
            <person name="Arteaga-Vazquez M.A."/>
            <person name="Balasubrmanian S."/>
            <person name="Barry K."/>
            <person name="Bauer D."/>
            <person name="Boehm C.R."/>
            <person name="Briginshaw L."/>
            <person name="Caballero-Perez J."/>
            <person name="Catarino B."/>
            <person name="Chen F."/>
            <person name="Chiyoda S."/>
            <person name="Chovatia M."/>
            <person name="Davies K.M."/>
            <person name="Delmans M."/>
            <person name="Demura T."/>
            <person name="Dierschke T."/>
            <person name="Dolan L."/>
            <person name="Dorantes-Acosta A.E."/>
            <person name="Eklund D.M."/>
            <person name="Florent S.N."/>
            <person name="Flores-Sandoval E."/>
            <person name="Fujiyama A."/>
            <person name="Fukuzawa H."/>
            <person name="Galik B."/>
            <person name="Grimanelli D."/>
            <person name="Grimwood J."/>
            <person name="Grossniklaus U."/>
            <person name="Hamada T."/>
            <person name="Haseloff J."/>
            <person name="Hetherington A.J."/>
            <person name="Higo A."/>
            <person name="Hirakawa Y."/>
            <person name="Hundley H.N."/>
            <person name="Ikeda Y."/>
            <person name="Inoue K."/>
            <person name="Inoue S.I."/>
            <person name="Ishida S."/>
            <person name="Jia Q."/>
            <person name="Kakita M."/>
            <person name="Kanazawa T."/>
            <person name="Kawai Y."/>
            <person name="Kawashima T."/>
            <person name="Kennedy M."/>
            <person name="Kinose K."/>
            <person name="Kinoshita T."/>
            <person name="Kohara Y."/>
            <person name="Koide E."/>
            <person name="Komatsu K."/>
            <person name="Kopischke S."/>
            <person name="Kubo M."/>
            <person name="Kyozuka J."/>
            <person name="Lagercrantz U."/>
            <person name="Lin S.S."/>
            <person name="Lindquist E."/>
            <person name="Lipzen A.M."/>
            <person name="Lu C.W."/>
            <person name="De Luna E."/>
            <person name="Martienssen R.A."/>
            <person name="Minamino N."/>
            <person name="Mizutani M."/>
            <person name="Mizutani M."/>
            <person name="Mochizuki N."/>
            <person name="Monte I."/>
            <person name="Mosher R."/>
            <person name="Nagasaki H."/>
            <person name="Nakagami H."/>
            <person name="Naramoto S."/>
            <person name="Nishitani K."/>
            <person name="Ohtani M."/>
            <person name="Okamoto T."/>
            <person name="Okumura M."/>
            <person name="Phillips J."/>
            <person name="Pollak B."/>
            <person name="Reinders A."/>
            <person name="Rovekamp M."/>
            <person name="Sano R."/>
            <person name="Sawa S."/>
            <person name="Schmid M.W."/>
            <person name="Shirakawa M."/>
            <person name="Solano R."/>
            <person name="Spunde A."/>
            <person name="Suetsugu N."/>
            <person name="Sugano S."/>
            <person name="Sugiyama A."/>
            <person name="Sun R."/>
            <person name="Suzuki Y."/>
            <person name="Takenaka M."/>
            <person name="Takezawa D."/>
            <person name="Tomogane H."/>
            <person name="Tsuzuki M."/>
            <person name="Ueda T."/>
            <person name="Umeda M."/>
            <person name="Ward J.M."/>
            <person name="Watanabe Y."/>
            <person name="Yazaki K."/>
            <person name="Yokoyama R."/>
            <person name="Yoshitake Y."/>
            <person name="Yotsui I."/>
            <person name="Zachgo S."/>
            <person name="Schmutz J."/>
        </authorList>
    </citation>
    <scope>NUCLEOTIDE SEQUENCE [LARGE SCALE GENOMIC DNA]</scope>
    <source>
        <strain evidence="9">Tak-1</strain>
    </source>
</reference>
<dbReference type="Pfam" id="PF00642">
    <property type="entry name" value="zf-CCCH"/>
    <property type="match status" value="1"/>
</dbReference>
<feature type="domain" description="C3H1-type" evidence="7">
    <location>
        <begin position="395"/>
        <end position="421"/>
    </location>
</feature>
<dbReference type="InterPro" id="IPR000571">
    <property type="entry name" value="Znf_CCCH"/>
</dbReference>
<dbReference type="PANTHER" id="PTHR12547:SF162">
    <property type="entry name" value="ZINC FINGER CCCH DOMAIN-CONTAINING PROTEIN 15"/>
    <property type="match status" value="1"/>
</dbReference>
<evidence type="ECO:0000256" key="5">
    <source>
        <dbReference type="PROSITE-ProRule" id="PRU00723"/>
    </source>
</evidence>
<dbReference type="Gramene" id="Mp4g14530.1">
    <property type="protein sequence ID" value="Mp4g14530.1.cds"/>
    <property type="gene ID" value="Mp4g14530"/>
</dbReference>
<dbReference type="SMART" id="SM00356">
    <property type="entry name" value="ZnF_C3H1"/>
    <property type="match status" value="2"/>
</dbReference>